<dbReference type="Pfam" id="PF12796">
    <property type="entry name" value="Ank_2"/>
    <property type="match status" value="1"/>
</dbReference>
<proteinExistence type="predicted"/>
<reference evidence="5" key="1">
    <citation type="submission" date="2022-08" db="EMBL/GenBank/DDBJ databases">
        <title>Novel sulphate-reducing endosymbionts in the free-living metamonad Anaeramoeba.</title>
        <authorList>
            <person name="Jerlstrom-Hultqvist J."/>
            <person name="Cepicka I."/>
            <person name="Gallot-Lavallee L."/>
            <person name="Salas-Leiva D."/>
            <person name="Curtis B.A."/>
            <person name="Zahonova K."/>
            <person name="Pipaliya S."/>
            <person name="Dacks J."/>
            <person name="Roger A.J."/>
        </authorList>
    </citation>
    <scope>NUCLEOTIDE SEQUENCE</scope>
    <source>
        <strain evidence="5">Busselton2</strain>
    </source>
</reference>
<comment type="caution">
    <text evidence="5">The sequence shown here is derived from an EMBL/GenBank/DDBJ whole genome shotgun (WGS) entry which is preliminary data.</text>
</comment>
<protein>
    <submittedName>
        <fullName evidence="5">Ankyrin repeat family a</fullName>
    </submittedName>
</protein>
<keyword evidence="2 3" id="KW-0040">ANK repeat</keyword>
<dbReference type="InterPro" id="IPR036770">
    <property type="entry name" value="Ankyrin_rpt-contain_sf"/>
</dbReference>
<evidence type="ECO:0000313" key="6">
    <source>
        <dbReference type="Proteomes" id="UP001146793"/>
    </source>
</evidence>
<dbReference type="PANTHER" id="PTHR24198:SF165">
    <property type="entry name" value="ANKYRIN REPEAT-CONTAINING PROTEIN-RELATED"/>
    <property type="match status" value="1"/>
</dbReference>
<dbReference type="AlphaFoldDB" id="A0AAV8AC59"/>
<evidence type="ECO:0000256" key="2">
    <source>
        <dbReference type="ARBA" id="ARBA00023043"/>
    </source>
</evidence>
<feature type="region of interest" description="Disordered" evidence="4">
    <location>
        <begin position="231"/>
        <end position="262"/>
    </location>
</feature>
<accession>A0AAV8AC59</accession>
<evidence type="ECO:0000313" key="5">
    <source>
        <dbReference type="EMBL" id="KAJ3450367.1"/>
    </source>
</evidence>
<dbReference type="SMART" id="SM00248">
    <property type="entry name" value="ANK"/>
    <property type="match status" value="4"/>
</dbReference>
<gene>
    <name evidence="5" type="ORF">M0812_06542</name>
</gene>
<dbReference type="PROSITE" id="PS50297">
    <property type="entry name" value="ANK_REP_REGION"/>
    <property type="match status" value="1"/>
</dbReference>
<feature type="compositionally biased region" description="Basic and acidic residues" evidence="4">
    <location>
        <begin position="231"/>
        <end position="245"/>
    </location>
</feature>
<name>A0AAV8AC59_9EUKA</name>
<organism evidence="5 6">
    <name type="scientific">Anaeramoeba flamelloides</name>
    <dbReference type="NCBI Taxonomy" id="1746091"/>
    <lineage>
        <taxon>Eukaryota</taxon>
        <taxon>Metamonada</taxon>
        <taxon>Anaeramoebidae</taxon>
        <taxon>Anaeramoeba</taxon>
    </lineage>
</organism>
<dbReference type="PROSITE" id="PS50088">
    <property type="entry name" value="ANK_REPEAT"/>
    <property type="match status" value="1"/>
</dbReference>
<dbReference type="Gene3D" id="1.25.40.20">
    <property type="entry name" value="Ankyrin repeat-containing domain"/>
    <property type="match status" value="1"/>
</dbReference>
<evidence type="ECO:0000256" key="3">
    <source>
        <dbReference type="PROSITE-ProRule" id="PRU00023"/>
    </source>
</evidence>
<evidence type="ECO:0000256" key="1">
    <source>
        <dbReference type="ARBA" id="ARBA00022737"/>
    </source>
</evidence>
<dbReference type="SUPFAM" id="SSF48403">
    <property type="entry name" value="Ankyrin repeat"/>
    <property type="match status" value="1"/>
</dbReference>
<feature type="compositionally biased region" description="Basic residues" evidence="4">
    <location>
        <begin position="249"/>
        <end position="262"/>
    </location>
</feature>
<dbReference type="InterPro" id="IPR002110">
    <property type="entry name" value="Ankyrin_rpt"/>
</dbReference>
<evidence type="ECO:0000256" key="4">
    <source>
        <dbReference type="SAM" id="MobiDB-lite"/>
    </source>
</evidence>
<keyword evidence="1" id="KW-0677">Repeat</keyword>
<feature type="repeat" description="ANK" evidence="3">
    <location>
        <begin position="71"/>
        <end position="103"/>
    </location>
</feature>
<dbReference type="PANTHER" id="PTHR24198">
    <property type="entry name" value="ANKYRIN REPEAT AND PROTEIN KINASE DOMAIN-CONTAINING PROTEIN"/>
    <property type="match status" value="1"/>
</dbReference>
<sequence length="262" mass="29999">MMSDNFDLNLLIKFGKFDEIKELVANSKIQVDQKVPKTAYTVLQMSILRQQPEIAIYFLEKGSDPNLRGPQERTALHFSCLKGQPEVTNLLLEKGADVNAQDKNGLSAAHALVLCKKNRRECFRILKKFNINFELKDTKNRTPLEMSIFSGKKEVTFDLIQMGVKVDLNTLGTFVHVTKLEGKTVLFYALDDTSQGVPKEERDQIFVTESETQVSSRGKISKEIIFETRESRSKNKEYQQLKDLQRSVSKPRKARTKITHKN</sequence>
<dbReference type="EMBL" id="JANTQA010000012">
    <property type="protein sequence ID" value="KAJ3450367.1"/>
    <property type="molecule type" value="Genomic_DNA"/>
</dbReference>
<dbReference type="Proteomes" id="UP001146793">
    <property type="component" value="Unassembled WGS sequence"/>
</dbReference>